<comment type="caution">
    <text evidence="4">The sequence shown here is derived from an EMBL/GenBank/DDBJ whole genome shotgun (WGS) entry which is preliminary data.</text>
</comment>
<dbReference type="InterPro" id="IPR042001">
    <property type="entry name" value="Sortase_F"/>
</dbReference>
<protein>
    <submittedName>
        <fullName evidence="4">Class F sortase</fullName>
    </submittedName>
</protein>
<feature type="signal peptide" evidence="3">
    <location>
        <begin position="1"/>
        <end position="21"/>
    </location>
</feature>
<dbReference type="Pfam" id="PF04203">
    <property type="entry name" value="Sortase"/>
    <property type="match status" value="1"/>
</dbReference>
<dbReference type="InterPro" id="IPR023365">
    <property type="entry name" value="Sortase_dom-sf"/>
</dbReference>
<evidence type="ECO:0000256" key="2">
    <source>
        <dbReference type="SAM" id="MobiDB-lite"/>
    </source>
</evidence>
<accession>A0ABT6CDS3</accession>
<feature type="region of interest" description="Disordered" evidence="2">
    <location>
        <begin position="25"/>
        <end position="83"/>
    </location>
</feature>
<keyword evidence="3" id="KW-0732">Signal</keyword>
<evidence type="ECO:0000256" key="1">
    <source>
        <dbReference type="ARBA" id="ARBA00022801"/>
    </source>
</evidence>
<dbReference type="RefSeq" id="WP_277192761.1">
    <property type="nucleotide sequence ID" value="NZ_JAROAV010000033.1"/>
</dbReference>
<proteinExistence type="predicted"/>
<evidence type="ECO:0000313" key="5">
    <source>
        <dbReference type="Proteomes" id="UP001528912"/>
    </source>
</evidence>
<feature type="chain" id="PRO_5047177179" evidence="3">
    <location>
        <begin position="22"/>
        <end position="224"/>
    </location>
</feature>
<dbReference type="EMBL" id="JAROAV010000033">
    <property type="protein sequence ID" value="MDF8265436.1"/>
    <property type="molecule type" value="Genomic_DNA"/>
</dbReference>
<reference evidence="4 5" key="1">
    <citation type="submission" date="2023-03" db="EMBL/GenBank/DDBJ databases">
        <title>YIM 133296 draft genome.</title>
        <authorList>
            <person name="Xiong L."/>
        </authorList>
    </citation>
    <scope>NUCLEOTIDE SEQUENCE [LARGE SCALE GENOMIC DNA]</scope>
    <source>
        <strain evidence="4 5">YIM 133296</strain>
    </source>
</reference>
<sequence>MSTTRSLRVRAAVVGAGIVLATLSGCGGDEKTSAEPSGGGTGGGTPTSSATTAHPDSQGVGLNGSTKEAGGASAPASSRAKGDPVRLVAPSIGLDKKLVSLGVNSAGEINPPAGVPQWYNKSVRPGKDGISVIAGHVMYDGPDVFYKLDQLDKGDVVTVQFAGGQQKKFKVYDEASVDKKTLQTDARVWGSSKTPVLALITCDAGSKVVGNHHVSNYVVWAAPI</sequence>
<dbReference type="InterPro" id="IPR005754">
    <property type="entry name" value="Sortase"/>
</dbReference>
<keyword evidence="5" id="KW-1185">Reference proteome</keyword>
<feature type="compositionally biased region" description="Low complexity" evidence="2">
    <location>
        <begin position="69"/>
        <end position="79"/>
    </location>
</feature>
<keyword evidence="1" id="KW-0378">Hydrolase</keyword>
<name>A0ABT6CDS3_9MICO</name>
<dbReference type="PROSITE" id="PS51257">
    <property type="entry name" value="PROKAR_LIPOPROTEIN"/>
    <property type="match status" value="1"/>
</dbReference>
<organism evidence="4 5">
    <name type="scientific">Luteipulveratus flavus</name>
    <dbReference type="NCBI Taxonomy" id="3031728"/>
    <lineage>
        <taxon>Bacteria</taxon>
        <taxon>Bacillati</taxon>
        <taxon>Actinomycetota</taxon>
        <taxon>Actinomycetes</taxon>
        <taxon>Micrococcales</taxon>
        <taxon>Dermacoccaceae</taxon>
        <taxon>Luteipulveratus</taxon>
    </lineage>
</organism>
<dbReference type="Gene3D" id="2.40.260.10">
    <property type="entry name" value="Sortase"/>
    <property type="match status" value="1"/>
</dbReference>
<gene>
    <name evidence="4" type="ORF">P4R38_14400</name>
</gene>
<dbReference type="CDD" id="cd05829">
    <property type="entry name" value="Sortase_F"/>
    <property type="match status" value="1"/>
</dbReference>
<dbReference type="Proteomes" id="UP001528912">
    <property type="component" value="Unassembled WGS sequence"/>
</dbReference>
<evidence type="ECO:0000313" key="4">
    <source>
        <dbReference type="EMBL" id="MDF8265436.1"/>
    </source>
</evidence>
<evidence type="ECO:0000256" key="3">
    <source>
        <dbReference type="SAM" id="SignalP"/>
    </source>
</evidence>
<dbReference type="SUPFAM" id="SSF63817">
    <property type="entry name" value="Sortase"/>
    <property type="match status" value="1"/>
</dbReference>